<dbReference type="RefSeq" id="WP_353895865.1">
    <property type="nucleotide sequence ID" value="NZ_JBEVCJ010000008.1"/>
</dbReference>
<evidence type="ECO:0000256" key="2">
    <source>
        <dbReference type="ARBA" id="ARBA00022737"/>
    </source>
</evidence>
<dbReference type="SUPFAM" id="SSF52821">
    <property type="entry name" value="Rhodanese/Cell cycle control phosphatase"/>
    <property type="match status" value="2"/>
</dbReference>
<keyword evidence="1 4" id="KW-0808">Transferase</keyword>
<gene>
    <name evidence="4" type="primary">sseA</name>
    <name evidence="4" type="ORF">ABVT43_09110</name>
</gene>
<accession>A0ABV2BTP6</accession>
<dbReference type="Gene3D" id="3.40.250.10">
    <property type="entry name" value="Rhodanese-like domain"/>
    <property type="match status" value="2"/>
</dbReference>
<proteinExistence type="predicted"/>
<organism evidence="4 5">
    <name type="scientific">Aliikangiella maris</name>
    <dbReference type="NCBI Taxonomy" id="3162458"/>
    <lineage>
        <taxon>Bacteria</taxon>
        <taxon>Pseudomonadati</taxon>
        <taxon>Pseudomonadota</taxon>
        <taxon>Gammaproteobacteria</taxon>
        <taxon>Oceanospirillales</taxon>
        <taxon>Pleioneaceae</taxon>
        <taxon>Aliikangiella</taxon>
    </lineage>
</organism>
<comment type="caution">
    <text evidence="4">The sequence shown here is derived from an EMBL/GenBank/DDBJ whole genome shotgun (WGS) entry which is preliminary data.</text>
</comment>
<dbReference type="InterPro" id="IPR036873">
    <property type="entry name" value="Rhodanese-like_dom_sf"/>
</dbReference>
<dbReference type="PROSITE" id="PS50206">
    <property type="entry name" value="RHODANESE_3"/>
    <property type="match status" value="2"/>
</dbReference>
<dbReference type="GO" id="GO:0016784">
    <property type="term" value="F:3-mercaptopyruvate sulfurtransferase activity"/>
    <property type="evidence" value="ECO:0007669"/>
    <property type="project" value="UniProtKB-EC"/>
</dbReference>
<dbReference type="Pfam" id="PF00581">
    <property type="entry name" value="Rhodanese"/>
    <property type="match status" value="2"/>
</dbReference>
<name>A0ABV2BTP6_9GAMM</name>
<keyword evidence="2" id="KW-0677">Repeat</keyword>
<dbReference type="PANTHER" id="PTHR11364">
    <property type="entry name" value="THIOSULFATE SULFERTANSFERASE"/>
    <property type="match status" value="1"/>
</dbReference>
<dbReference type="Proteomes" id="UP001548189">
    <property type="component" value="Unassembled WGS sequence"/>
</dbReference>
<dbReference type="EMBL" id="JBEVCJ010000008">
    <property type="protein sequence ID" value="MET1255281.1"/>
    <property type="molecule type" value="Genomic_DNA"/>
</dbReference>
<dbReference type="CDD" id="cd01449">
    <property type="entry name" value="TST_Repeat_2"/>
    <property type="match status" value="1"/>
</dbReference>
<protein>
    <submittedName>
        <fullName evidence="4">3-mercaptopyruvate sulfurtransferase</fullName>
        <ecNumber evidence="4">2.8.1.2</ecNumber>
    </submittedName>
</protein>
<dbReference type="CDD" id="cd01448">
    <property type="entry name" value="TST_Repeat_1"/>
    <property type="match status" value="1"/>
</dbReference>
<dbReference type="EC" id="2.8.1.2" evidence="4"/>
<dbReference type="NCBIfam" id="NF008557">
    <property type="entry name" value="PRK11493.1"/>
    <property type="match status" value="1"/>
</dbReference>
<evidence type="ECO:0000313" key="5">
    <source>
        <dbReference type="Proteomes" id="UP001548189"/>
    </source>
</evidence>
<dbReference type="InterPro" id="IPR001763">
    <property type="entry name" value="Rhodanese-like_dom"/>
</dbReference>
<dbReference type="SMART" id="SM00450">
    <property type="entry name" value="RHOD"/>
    <property type="match status" value="2"/>
</dbReference>
<evidence type="ECO:0000259" key="3">
    <source>
        <dbReference type="PROSITE" id="PS50206"/>
    </source>
</evidence>
<evidence type="ECO:0000313" key="4">
    <source>
        <dbReference type="EMBL" id="MET1255281.1"/>
    </source>
</evidence>
<reference evidence="4 5" key="1">
    <citation type="submission" date="2024-06" db="EMBL/GenBank/DDBJ databases">
        <authorList>
            <person name="Li F."/>
        </authorList>
    </citation>
    <scope>NUCLEOTIDE SEQUENCE [LARGE SCALE GENOMIC DNA]</scope>
    <source>
        <strain evidence="4 5">GXAS 311</strain>
    </source>
</reference>
<feature type="domain" description="Rhodanese" evidence="3">
    <location>
        <begin position="22"/>
        <end position="138"/>
    </location>
</feature>
<keyword evidence="5" id="KW-1185">Reference proteome</keyword>
<dbReference type="PANTHER" id="PTHR11364:SF27">
    <property type="entry name" value="SULFURTRANSFERASE"/>
    <property type="match status" value="1"/>
</dbReference>
<sequence length="283" mass="30930">MGKLSSNFVSVDWLSQQISEKQTQNLVILDATLKKLPNGKPVEQSNVYLPGAQEFNFDTRICDLNTDLPHMLPSPELFETAARELGINGDTLVVVYDAMGIFSSPRAWWMFKIMGHENVVVLDGGLPAWQAKDLPTQSQFSPPQSNGNFSAHFRPEMVFNAEQVLQAIDNATIQIVDARSMGRFKGEEPEPRQGLVGGHIPGSSCIPFTELLANGLFKSKVELEQAFNKVRGAATKQWVFSCGSGVTASVLAIAAAECGLENLAVYDGSWSEWGARADLPVEK</sequence>
<dbReference type="InterPro" id="IPR045078">
    <property type="entry name" value="TST/MPST-like"/>
</dbReference>
<feature type="domain" description="Rhodanese" evidence="3">
    <location>
        <begin position="169"/>
        <end position="282"/>
    </location>
</feature>
<evidence type="ECO:0000256" key="1">
    <source>
        <dbReference type="ARBA" id="ARBA00022679"/>
    </source>
</evidence>